<dbReference type="KEGG" id="mtar:DF168_01521"/>
<dbReference type="EMBL" id="CP029803">
    <property type="protein sequence ID" value="AWT60315.1"/>
    <property type="molecule type" value="Genomic_DNA"/>
</dbReference>
<comment type="cofactor">
    <cofactor evidence="1">
        <name>pyridoxal 5'-phosphate</name>
        <dbReference type="ChEBI" id="CHEBI:597326"/>
    </cofactor>
</comment>
<dbReference type="Gene3D" id="3.40.640.10">
    <property type="entry name" value="Type I PLP-dependent aspartate aminotransferase-like (Major domain)"/>
    <property type="match status" value="1"/>
</dbReference>
<evidence type="ECO:0000313" key="4">
    <source>
        <dbReference type="EMBL" id="AWT60315.1"/>
    </source>
</evidence>
<keyword evidence="2" id="KW-0663">Pyridoxal phosphate</keyword>
<dbReference type="GO" id="GO:0016829">
    <property type="term" value="F:lyase activity"/>
    <property type="evidence" value="ECO:0007669"/>
    <property type="project" value="UniProtKB-KW"/>
</dbReference>
<accession>A0A2Z4AFL0</accession>
<dbReference type="Pfam" id="PF00266">
    <property type="entry name" value="Aminotran_5"/>
    <property type="match status" value="1"/>
</dbReference>
<dbReference type="SUPFAM" id="SSF53383">
    <property type="entry name" value="PLP-dependent transferases"/>
    <property type="match status" value="1"/>
</dbReference>
<dbReference type="EC" id="4.3.1.29" evidence="4"/>
<organism evidence="4 5">
    <name type="scientific">Candidatus Moanibacter tarae</name>
    <dbReference type="NCBI Taxonomy" id="2200854"/>
    <lineage>
        <taxon>Bacteria</taxon>
        <taxon>Pseudomonadati</taxon>
        <taxon>Verrucomicrobiota</taxon>
        <taxon>Opitutia</taxon>
        <taxon>Puniceicoccales</taxon>
        <taxon>Puniceicoccales incertae sedis</taxon>
        <taxon>Candidatus Moanibacter</taxon>
    </lineage>
</organism>
<evidence type="ECO:0000313" key="5">
    <source>
        <dbReference type="Proteomes" id="UP000247465"/>
    </source>
</evidence>
<dbReference type="PANTHER" id="PTHR32328:SF0">
    <property type="entry name" value="L-SERYL-TRNA(SEC) SELENIUM TRANSFERASE"/>
    <property type="match status" value="1"/>
</dbReference>
<proteinExistence type="predicted"/>
<reference evidence="4 5" key="1">
    <citation type="submission" date="2018-06" db="EMBL/GenBank/DDBJ databases">
        <title>Draft Genome Sequence of a Novel Marine Bacterium Related to the Verrucomicrobia.</title>
        <authorList>
            <person name="Vosseberg J."/>
            <person name="Martijn J."/>
            <person name="Ettema T.J.G."/>
        </authorList>
    </citation>
    <scope>NUCLEOTIDE SEQUENCE [LARGE SCALE GENOMIC DNA]</scope>
    <source>
        <strain evidence="4">TARA_B100001123</strain>
    </source>
</reference>
<dbReference type="PANTHER" id="PTHR32328">
    <property type="entry name" value="L-SERYL-TRNA(SEC) SELENIUM TRANSFERASE"/>
    <property type="match status" value="1"/>
</dbReference>
<feature type="domain" description="Aminotransferase class V" evidence="3">
    <location>
        <begin position="55"/>
        <end position="229"/>
    </location>
</feature>
<evidence type="ECO:0000256" key="2">
    <source>
        <dbReference type="ARBA" id="ARBA00022898"/>
    </source>
</evidence>
<gene>
    <name evidence="4" type="primary">dgaE_2</name>
    <name evidence="4" type="ORF">DF168_01521</name>
</gene>
<keyword evidence="4" id="KW-0456">Lyase</keyword>
<evidence type="ECO:0000259" key="3">
    <source>
        <dbReference type="Pfam" id="PF00266"/>
    </source>
</evidence>
<name>A0A2Z4AFL0_9BACT</name>
<evidence type="ECO:0000256" key="1">
    <source>
        <dbReference type="ARBA" id="ARBA00001933"/>
    </source>
</evidence>
<dbReference type="InterPro" id="IPR015421">
    <property type="entry name" value="PyrdxlP-dep_Trfase_major"/>
</dbReference>
<dbReference type="InterPro" id="IPR015424">
    <property type="entry name" value="PyrdxlP-dep_Trfase"/>
</dbReference>
<dbReference type="Proteomes" id="UP000247465">
    <property type="component" value="Chromosome"/>
</dbReference>
<dbReference type="InterPro" id="IPR000192">
    <property type="entry name" value="Aminotrans_V_dom"/>
</dbReference>
<dbReference type="AlphaFoldDB" id="A0A2Z4AFL0"/>
<sequence>MASHRIFPTYESIGVRPLINCKGTITMVGGSIMLPTVIDAMNDAAKCYVNLEELMEAVGARIAELMQCEWGLVTTGCAAALCQITAACVAGTDPEKIALLPDTTGMKNEVLVQPTHHHGYEHAVRMVGVRMIEVRDLEELKSAINDRTAMLLLFGDASDRGTISVRDTAQVGRDHGVPTFVDAAAERPDVPNWYLSEGADAVAYSGGKCLRGPQSSGFVLGRKNLLQAAFMNGSPHQSIGRPMKASKEETMGLLAAIEQWFIRDHNMEWKLWESWLGIIAQSATIFDFVTASIRPPGRSNVAPVLSIEWSHEILGISGEEVSHRLSRGEPRIEVNSHEKGISIMPYMMEDGEAEIVAQRLAQILKEAERTET</sequence>
<dbReference type="GO" id="GO:0004125">
    <property type="term" value="F:L-seryl-tRNA(Sec) selenium transferase activity"/>
    <property type="evidence" value="ECO:0007669"/>
    <property type="project" value="TreeGrafter"/>
</dbReference>
<protein>
    <submittedName>
        <fullName evidence="4">D-glucosaminate-6-phosphate ammonia lyase</fullName>
        <ecNumber evidence="4">4.3.1.29</ecNumber>
    </submittedName>
</protein>